<keyword evidence="4" id="KW-0067">ATP-binding</keyword>
<evidence type="ECO:0000313" key="7">
    <source>
        <dbReference type="Proteomes" id="UP001058860"/>
    </source>
</evidence>
<name>A0ABY5PMY3_9ACTN</name>
<feature type="domain" description="ABC1 atypical kinase-like" evidence="5">
    <location>
        <begin position="97"/>
        <end position="333"/>
    </location>
</feature>
<evidence type="ECO:0000256" key="1">
    <source>
        <dbReference type="ARBA" id="ARBA00009670"/>
    </source>
</evidence>
<evidence type="ECO:0000256" key="3">
    <source>
        <dbReference type="ARBA" id="ARBA00022741"/>
    </source>
</evidence>
<evidence type="ECO:0000256" key="2">
    <source>
        <dbReference type="ARBA" id="ARBA00022679"/>
    </source>
</evidence>
<keyword evidence="3" id="KW-0547">Nucleotide-binding</keyword>
<organism evidence="6 7">
    <name type="scientific">Svornostia abyssi</name>
    <dbReference type="NCBI Taxonomy" id="2898438"/>
    <lineage>
        <taxon>Bacteria</taxon>
        <taxon>Bacillati</taxon>
        <taxon>Actinomycetota</taxon>
        <taxon>Thermoleophilia</taxon>
        <taxon>Solirubrobacterales</taxon>
        <taxon>Baekduiaceae</taxon>
        <taxon>Svornostia</taxon>
    </lineage>
</organism>
<dbReference type="InterPro" id="IPR051409">
    <property type="entry name" value="Atypical_kinase_ADCK"/>
</dbReference>
<dbReference type="Pfam" id="PF03109">
    <property type="entry name" value="ABC1"/>
    <property type="match status" value="1"/>
</dbReference>
<evidence type="ECO:0000259" key="5">
    <source>
        <dbReference type="Pfam" id="PF03109"/>
    </source>
</evidence>
<accession>A0ABY5PMY3</accession>
<dbReference type="SUPFAM" id="SSF56112">
    <property type="entry name" value="Protein kinase-like (PK-like)"/>
    <property type="match status" value="1"/>
</dbReference>
<dbReference type="EMBL" id="CP088295">
    <property type="protein sequence ID" value="UUY05922.1"/>
    <property type="molecule type" value="Genomic_DNA"/>
</dbReference>
<dbReference type="PANTHER" id="PTHR43851">
    <property type="match status" value="1"/>
</dbReference>
<evidence type="ECO:0000256" key="4">
    <source>
        <dbReference type="ARBA" id="ARBA00022840"/>
    </source>
</evidence>
<dbReference type="RefSeq" id="WP_353866360.1">
    <property type="nucleotide sequence ID" value="NZ_CP088295.1"/>
</dbReference>
<reference evidence="7" key="1">
    <citation type="submission" date="2021-11" db="EMBL/GenBank/DDBJ databases">
        <title>Cultivation dependent microbiological survey of springs from the worlds oldest radium mine currently devoted to the extraction of radon-saturated water.</title>
        <authorList>
            <person name="Kapinusova G."/>
            <person name="Smrhova T."/>
            <person name="Strejcek M."/>
            <person name="Suman J."/>
            <person name="Jani K."/>
            <person name="Pajer P."/>
            <person name="Uhlik O."/>
        </authorList>
    </citation>
    <scope>NUCLEOTIDE SEQUENCE [LARGE SCALE GENOMIC DNA]</scope>
    <source>
        <strain evidence="7">J379</strain>
    </source>
</reference>
<keyword evidence="6" id="KW-0418">Kinase</keyword>
<comment type="similarity">
    <text evidence="1">Belongs to the protein kinase superfamily. ADCK protein kinase family.</text>
</comment>
<dbReference type="CDD" id="cd13970">
    <property type="entry name" value="ABC1_ADCK3"/>
    <property type="match status" value="1"/>
</dbReference>
<proteinExistence type="inferred from homology"/>
<protein>
    <submittedName>
        <fullName evidence="6">AarF/ABC1/UbiB kinase family protein</fullName>
    </submittedName>
</protein>
<dbReference type="Proteomes" id="UP001058860">
    <property type="component" value="Chromosome"/>
</dbReference>
<gene>
    <name evidence="6" type="ORF">LRS13_10515</name>
</gene>
<dbReference type="PANTHER" id="PTHR43851:SF3">
    <property type="entry name" value="COENZYME Q8"/>
    <property type="match status" value="1"/>
</dbReference>
<sequence length="465" mass="50982">MSTIRQGRLRRAAAVTGTAAEVAARNVTARAVAKTSSSDARRSAATRQQLKSAEALVKVLGGMRGAAMKVGQTLSAVDLGLVPEEIRPEFQEILAQLQQDGKSMPFKQIRKVIEEDLGDKVDALFAEVDETPLAAASIGQVHRARTLDGRDVVIKVQYPGIAEAIHADMQNLKLGLKLLSAIAPGIDTGAIADEVRERIAEELDYELEAQNQRAMARVYRDHPFILVPDVVTSLCSERVIVSDFVAGRRFAALRDEPQEVRDRAGEILVRFYLNGPFRHRLLNGDPHPGNVLWADDGRLAFLDFGFFKRIGDRELGELLASNRAVHTQDADALFAVMASAGVVAPDPALAQPFLEHYDAILGWLMVDEPLTIDTSRTADMMRRYTELRRADGFGSLELPAEHIVMMRAVMLLIGLLGQLGATNVWLDTAREWLLGEEPATELGRQECAFFADLPYTEGTPVAQPA</sequence>
<keyword evidence="2" id="KW-0808">Transferase</keyword>
<dbReference type="InterPro" id="IPR034646">
    <property type="entry name" value="ADCK3_dom"/>
</dbReference>
<dbReference type="InterPro" id="IPR004147">
    <property type="entry name" value="ABC1_dom"/>
</dbReference>
<dbReference type="InterPro" id="IPR011009">
    <property type="entry name" value="Kinase-like_dom_sf"/>
</dbReference>
<evidence type="ECO:0000313" key="6">
    <source>
        <dbReference type="EMBL" id="UUY05922.1"/>
    </source>
</evidence>
<keyword evidence="7" id="KW-1185">Reference proteome</keyword>
<dbReference type="GO" id="GO:0016301">
    <property type="term" value="F:kinase activity"/>
    <property type="evidence" value="ECO:0007669"/>
    <property type="project" value="UniProtKB-KW"/>
</dbReference>